<dbReference type="GO" id="GO:0000795">
    <property type="term" value="C:synaptonemal complex"/>
    <property type="evidence" value="ECO:0007669"/>
    <property type="project" value="InterPro"/>
</dbReference>
<gene>
    <name evidence="1" type="ORF">B0T26DRAFT_739487</name>
</gene>
<dbReference type="GO" id="GO:0061630">
    <property type="term" value="F:ubiquitin protein ligase activity"/>
    <property type="evidence" value="ECO:0007669"/>
    <property type="project" value="InterPro"/>
</dbReference>
<accession>A0AA40AUI5</accession>
<dbReference type="GO" id="GO:0007131">
    <property type="term" value="P:reciprocal meiotic recombination"/>
    <property type="evidence" value="ECO:0007669"/>
    <property type="project" value="InterPro"/>
</dbReference>
<sequence>MEQGLTCNVGNCEAQLTDQALVTACRFVGALLLSAVHVLCLKCASNHRFAVQGPYTCPVCQQPLAASEVCKQLLYPSEEWNSVVLSGLSPTMVMEYAGKALSF</sequence>
<name>A0AA40AUI5_9PEZI</name>
<keyword evidence="2" id="KW-1185">Reference proteome</keyword>
<dbReference type="RefSeq" id="XP_060298126.1">
    <property type="nucleotide sequence ID" value="XM_060443716.1"/>
</dbReference>
<dbReference type="EMBL" id="JAUIRO010000003">
    <property type="protein sequence ID" value="KAK0722202.1"/>
    <property type="molecule type" value="Genomic_DNA"/>
</dbReference>
<reference evidence="1" key="1">
    <citation type="submission" date="2023-06" db="EMBL/GenBank/DDBJ databases">
        <title>Genome-scale phylogeny and comparative genomics of the fungal order Sordariales.</title>
        <authorList>
            <consortium name="Lawrence Berkeley National Laboratory"/>
            <person name="Hensen N."/>
            <person name="Bonometti L."/>
            <person name="Westerberg I."/>
            <person name="Brannstrom I.O."/>
            <person name="Guillou S."/>
            <person name="Cros-Aarteil S."/>
            <person name="Calhoun S."/>
            <person name="Haridas S."/>
            <person name="Kuo A."/>
            <person name="Mondo S."/>
            <person name="Pangilinan J."/>
            <person name="Riley R."/>
            <person name="LaButti K."/>
            <person name="Andreopoulos B."/>
            <person name="Lipzen A."/>
            <person name="Chen C."/>
            <person name="Yanf M."/>
            <person name="Daum C."/>
            <person name="Ng V."/>
            <person name="Clum A."/>
            <person name="Steindorff A."/>
            <person name="Ohm R."/>
            <person name="Martin F."/>
            <person name="Silar P."/>
            <person name="Natvig D."/>
            <person name="Lalanne C."/>
            <person name="Gautier V."/>
            <person name="Ament-velasquez S.L."/>
            <person name="Kruys A."/>
            <person name="Hutchinson M.I."/>
            <person name="Powell A.J."/>
            <person name="Barry K."/>
            <person name="Miller A.N."/>
            <person name="Grigoriev I.V."/>
            <person name="Debuchy R."/>
            <person name="Gladieux P."/>
            <person name="Thoren M.H."/>
            <person name="Johannesson H."/>
        </authorList>
    </citation>
    <scope>NUCLEOTIDE SEQUENCE</scope>
    <source>
        <strain evidence="1">SMH2392-1A</strain>
    </source>
</reference>
<organism evidence="1 2">
    <name type="scientific">Lasiosphaeria miniovina</name>
    <dbReference type="NCBI Taxonomy" id="1954250"/>
    <lineage>
        <taxon>Eukaryota</taxon>
        <taxon>Fungi</taxon>
        <taxon>Dikarya</taxon>
        <taxon>Ascomycota</taxon>
        <taxon>Pezizomycotina</taxon>
        <taxon>Sordariomycetes</taxon>
        <taxon>Sordariomycetidae</taxon>
        <taxon>Sordariales</taxon>
        <taxon>Lasiosphaeriaceae</taxon>
        <taxon>Lasiosphaeria</taxon>
    </lineage>
</organism>
<dbReference type="Proteomes" id="UP001172101">
    <property type="component" value="Unassembled WGS sequence"/>
</dbReference>
<evidence type="ECO:0000313" key="1">
    <source>
        <dbReference type="EMBL" id="KAK0722202.1"/>
    </source>
</evidence>
<dbReference type="GeneID" id="85326986"/>
<dbReference type="PANTHER" id="PTHR14305">
    <property type="entry name" value="E3 UBIQUITIN-PROTEIN LIGASE CCNB1IP1"/>
    <property type="match status" value="1"/>
</dbReference>
<dbReference type="PANTHER" id="PTHR14305:SF0">
    <property type="entry name" value="E3 UBIQUITIN-PROTEIN LIGASE CCNB1IP1"/>
    <property type="match status" value="1"/>
</dbReference>
<dbReference type="AlphaFoldDB" id="A0AA40AUI5"/>
<dbReference type="InterPro" id="IPR042448">
    <property type="entry name" value="CCNB1IP1"/>
</dbReference>
<proteinExistence type="predicted"/>
<protein>
    <submittedName>
        <fullName evidence="1">Uncharacterized protein</fullName>
    </submittedName>
</protein>
<dbReference type="InterPro" id="IPR013083">
    <property type="entry name" value="Znf_RING/FYVE/PHD"/>
</dbReference>
<evidence type="ECO:0000313" key="2">
    <source>
        <dbReference type="Proteomes" id="UP001172101"/>
    </source>
</evidence>
<comment type="caution">
    <text evidence="1">The sequence shown here is derived from an EMBL/GenBank/DDBJ whole genome shotgun (WGS) entry which is preliminary data.</text>
</comment>
<dbReference type="Gene3D" id="3.30.40.10">
    <property type="entry name" value="Zinc/RING finger domain, C3HC4 (zinc finger)"/>
    <property type="match status" value="1"/>
</dbReference>